<dbReference type="InterPro" id="IPR036013">
    <property type="entry name" value="Band_7/SPFH_dom_sf"/>
</dbReference>
<organism evidence="4">
    <name type="scientific">uncultured Sulfurovum sp</name>
    <dbReference type="NCBI Taxonomy" id="269237"/>
    <lineage>
        <taxon>Bacteria</taxon>
        <taxon>Pseudomonadati</taxon>
        <taxon>Campylobacterota</taxon>
        <taxon>Epsilonproteobacteria</taxon>
        <taxon>Campylobacterales</taxon>
        <taxon>Sulfurovaceae</taxon>
        <taxon>Sulfurovum</taxon>
        <taxon>environmental samples</taxon>
    </lineage>
</organism>
<keyword evidence="2" id="KW-0472">Membrane</keyword>
<keyword evidence="4" id="KW-0645">Protease</keyword>
<evidence type="ECO:0000313" key="4">
    <source>
        <dbReference type="EMBL" id="CAA6823297.1"/>
    </source>
</evidence>
<proteinExistence type="predicted"/>
<dbReference type="PANTHER" id="PTHR43327">
    <property type="entry name" value="STOMATIN-LIKE PROTEIN 2, MITOCHONDRIAL"/>
    <property type="match status" value="1"/>
</dbReference>
<evidence type="ECO:0000256" key="1">
    <source>
        <dbReference type="ARBA" id="ARBA00004167"/>
    </source>
</evidence>
<comment type="subcellular location">
    <subcellularLocation>
        <location evidence="1">Membrane</location>
        <topology evidence="1">Single-pass membrane protein</topology>
    </subcellularLocation>
</comment>
<dbReference type="GO" id="GO:0008233">
    <property type="term" value="F:peptidase activity"/>
    <property type="evidence" value="ECO:0007669"/>
    <property type="project" value="UniProtKB-KW"/>
</dbReference>
<dbReference type="Pfam" id="PF01145">
    <property type="entry name" value="Band_7"/>
    <property type="match status" value="1"/>
</dbReference>
<evidence type="ECO:0000259" key="3">
    <source>
        <dbReference type="SMART" id="SM00244"/>
    </source>
</evidence>
<dbReference type="GO" id="GO:0016020">
    <property type="term" value="C:membrane"/>
    <property type="evidence" value="ECO:0007669"/>
    <property type="project" value="UniProtKB-SubCell"/>
</dbReference>
<keyword evidence="2" id="KW-1133">Transmembrane helix</keyword>
<feature type="domain" description="Band 7" evidence="3">
    <location>
        <begin position="68"/>
        <end position="226"/>
    </location>
</feature>
<accession>A0A6S6TYV3</accession>
<dbReference type="SUPFAM" id="SSF117892">
    <property type="entry name" value="Band 7/SPFH domain"/>
    <property type="match status" value="1"/>
</dbReference>
<dbReference type="SMART" id="SM00244">
    <property type="entry name" value="PHB"/>
    <property type="match status" value="1"/>
</dbReference>
<feature type="transmembrane region" description="Helical" evidence="2">
    <location>
        <begin position="6"/>
        <end position="23"/>
    </location>
</feature>
<dbReference type="Gene3D" id="3.30.479.30">
    <property type="entry name" value="Band 7 domain"/>
    <property type="match status" value="1"/>
</dbReference>
<dbReference type="PRINTS" id="PR00721">
    <property type="entry name" value="STOMATIN"/>
</dbReference>
<dbReference type="AlphaFoldDB" id="A0A6S6TYV3"/>
<keyword evidence="2" id="KW-0812">Transmembrane</keyword>
<protein>
    <submittedName>
        <fullName evidence="4">Stomatin/prohibitin-family membrane protease subunit YbbK</fullName>
    </submittedName>
</protein>
<dbReference type="InterPro" id="IPR001972">
    <property type="entry name" value="Stomatin_HflK_fam"/>
</dbReference>
<dbReference type="EMBL" id="CACVAU010000069">
    <property type="protein sequence ID" value="CAA6823297.1"/>
    <property type="molecule type" value="Genomic_DNA"/>
</dbReference>
<dbReference type="InterPro" id="IPR001107">
    <property type="entry name" value="Band_7"/>
</dbReference>
<name>A0A6S6TYV3_9BACT</name>
<gene>
    <name evidence="4" type="ORF">HELGO_WM6087</name>
</gene>
<evidence type="ECO:0000256" key="2">
    <source>
        <dbReference type="SAM" id="Phobius"/>
    </source>
</evidence>
<dbReference type="GO" id="GO:0006508">
    <property type="term" value="P:proteolysis"/>
    <property type="evidence" value="ECO:0007669"/>
    <property type="project" value="UniProtKB-KW"/>
</dbReference>
<sequence length="336" mass="38325">MEFLYLLLIIFILLSIPVFLYFLDIEHPLRIKVFGGLRSFKNGIRSKYAKLISSLKAIVITLKLGKLFGLAVVPSEKAWIVDRYGTDRLLEEGIRKFIPLVDKLDAEIDLKEFRVDPDAQNIMTKDNINLNVDMIATAIVIDPMKAVKNVNDFKEELKALVITSTFSKLSQFKFTEIQEQAESLPTEIKALMEKDCKDRWGIEIKQVKFEGINPPQDIVDAMSQEIIAERTSNAAIKEAEGQHKAQELRADSERILIEKRAEAMYKVISDLKTILIDTSDEQLMQFLTSNAYIESMKTLSGSDNSKFVIYPSDVQQPMDKVMNAEYLSQTMNKNNK</sequence>
<reference evidence="4" key="1">
    <citation type="submission" date="2020-01" db="EMBL/GenBank/DDBJ databases">
        <authorList>
            <person name="Meier V. D."/>
            <person name="Meier V D."/>
        </authorList>
    </citation>
    <scope>NUCLEOTIDE SEQUENCE</scope>
    <source>
        <strain evidence="4">HLG_WM_MAG_05</strain>
    </source>
</reference>
<keyword evidence="4" id="KW-0378">Hydrolase</keyword>
<dbReference type="PANTHER" id="PTHR43327:SF10">
    <property type="entry name" value="STOMATIN-LIKE PROTEIN 2, MITOCHONDRIAL"/>
    <property type="match status" value="1"/>
</dbReference>
<dbReference type="InterPro" id="IPR050710">
    <property type="entry name" value="Band7/mec-2_domain"/>
</dbReference>